<dbReference type="RefSeq" id="WP_120201045.1">
    <property type="nucleotide sequence ID" value="NZ_RAQJ01000003.1"/>
</dbReference>
<keyword evidence="2" id="KW-1185">Reference proteome</keyword>
<evidence type="ECO:0000313" key="1">
    <source>
        <dbReference type="EMBL" id="RKE94749.1"/>
    </source>
</evidence>
<protein>
    <recommendedName>
        <fullName evidence="3">Polyketide cyclase/dehydrase/lipid transport protein</fullName>
    </recommendedName>
</protein>
<evidence type="ECO:0008006" key="3">
    <source>
        <dbReference type="Google" id="ProtNLM"/>
    </source>
</evidence>
<dbReference type="AlphaFoldDB" id="A0A420DKL1"/>
<proteinExistence type="predicted"/>
<sequence length="161" mass="18926">MKVINVHKRIINQPKAQVVELLKTLATKDDKIWPREYWPAMQFKNGLAIGSKGGHGIIRYSVETKEKDFVKFKFSKPKGFVGCHQFEIKALIQNKTEITHTINMNAIGFDVLKWVFVIRWLHDALAEDALDKAENYFSGGNKRTQWSIWVRLWRFIFKTFR</sequence>
<dbReference type="EMBL" id="RAQJ01000003">
    <property type="protein sequence ID" value="RKE94749.1"/>
    <property type="molecule type" value="Genomic_DNA"/>
</dbReference>
<organism evidence="1 2">
    <name type="scientific">Ichthyenterobacterium magnum</name>
    <dbReference type="NCBI Taxonomy" id="1230530"/>
    <lineage>
        <taxon>Bacteria</taxon>
        <taxon>Pseudomonadati</taxon>
        <taxon>Bacteroidota</taxon>
        <taxon>Flavobacteriia</taxon>
        <taxon>Flavobacteriales</taxon>
        <taxon>Flavobacteriaceae</taxon>
        <taxon>Ichthyenterobacterium</taxon>
    </lineage>
</organism>
<dbReference type="OrthoDB" id="7067492at2"/>
<gene>
    <name evidence="1" type="ORF">BXY80_1761</name>
</gene>
<name>A0A420DKL1_9FLAO</name>
<reference evidence="1 2" key="1">
    <citation type="submission" date="2018-09" db="EMBL/GenBank/DDBJ databases">
        <title>Genomic Encyclopedia of Archaeal and Bacterial Type Strains, Phase II (KMG-II): from individual species to whole genera.</title>
        <authorList>
            <person name="Goeker M."/>
        </authorList>
    </citation>
    <scope>NUCLEOTIDE SEQUENCE [LARGE SCALE GENOMIC DNA]</scope>
    <source>
        <strain evidence="1 2">DSM 26283</strain>
    </source>
</reference>
<accession>A0A420DKL1</accession>
<evidence type="ECO:0000313" key="2">
    <source>
        <dbReference type="Proteomes" id="UP000284892"/>
    </source>
</evidence>
<comment type="caution">
    <text evidence="1">The sequence shown here is derived from an EMBL/GenBank/DDBJ whole genome shotgun (WGS) entry which is preliminary data.</text>
</comment>
<dbReference type="Proteomes" id="UP000284892">
    <property type="component" value="Unassembled WGS sequence"/>
</dbReference>